<feature type="compositionally biased region" description="Polar residues" evidence="1">
    <location>
        <begin position="187"/>
        <end position="197"/>
    </location>
</feature>
<dbReference type="PANTHER" id="PTHR33144:SF16">
    <property type="entry name" value="OS02G0129000 PROTEIN"/>
    <property type="match status" value="1"/>
</dbReference>
<accession>A0A8J4RQK0</accession>
<evidence type="ECO:0000313" key="4">
    <source>
        <dbReference type="Proteomes" id="UP000737018"/>
    </source>
</evidence>
<feature type="region of interest" description="Disordered" evidence="1">
    <location>
        <begin position="178"/>
        <end position="201"/>
    </location>
</feature>
<dbReference type="Proteomes" id="UP000737018">
    <property type="component" value="Unassembled WGS sequence"/>
</dbReference>
<protein>
    <recommendedName>
        <fullName evidence="5">Transposase</fullName>
    </recommendedName>
</protein>
<keyword evidence="4" id="KW-1185">Reference proteome</keyword>
<evidence type="ECO:0000313" key="3">
    <source>
        <dbReference type="EMBL" id="KAF3971255.1"/>
    </source>
</evidence>
<feature type="chain" id="PRO_5035287344" description="Transposase" evidence="2">
    <location>
        <begin position="21"/>
        <end position="272"/>
    </location>
</feature>
<feature type="region of interest" description="Disordered" evidence="1">
    <location>
        <begin position="245"/>
        <end position="272"/>
    </location>
</feature>
<reference evidence="3" key="1">
    <citation type="submission" date="2020-03" db="EMBL/GenBank/DDBJ databases">
        <title>Castanea mollissima Vanexum genome sequencing.</title>
        <authorList>
            <person name="Staton M."/>
        </authorList>
    </citation>
    <scope>NUCLEOTIDE SEQUENCE</scope>
    <source>
        <tissue evidence="3">Leaf</tissue>
    </source>
</reference>
<keyword evidence="2" id="KW-0732">Signal</keyword>
<dbReference type="OrthoDB" id="1751186at2759"/>
<evidence type="ECO:0000256" key="2">
    <source>
        <dbReference type="SAM" id="SignalP"/>
    </source>
</evidence>
<name>A0A8J4RQK0_9ROSI</name>
<dbReference type="PANTHER" id="PTHR33144">
    <property type="entry name" value="OS10G0409366 PROTEIN-RELATED"/>
    <property type="match status" value="1"/>
</dbReference>
<organism evidence="3 4">
    <name type="scientific">Castanea mollissima</name>
    <name type="common">Chinese chestnut</name>
    <dbReference type="NCBI Taxonomy" id="60419"/>
    <lineage>
        <taxon>Eukaryota</taxon>
        <taxon>Viridiplantae</taxon>
        <taxon>Streptophyta</taxon>
        <taxon>Embryophyta</taxon>
        <taxon>Tracheophyta</taxon>
        <taxon>Spermatophyta</taxon>
        <taxon>Magnoliopsida</taxon>
        <taxon>eudicotyledons</taxon>
        <taxon>Gunneridae</taxon>
        <taxon>Pentapetalae</taxon>
        <taxon>rosids</taxon>
        <taxon>fabids</taxon>
        <taxon>Fagales</taxon>
        <taxon>Fagaceae</taxon>
        <taxon>Castanea</taxon>
    </lineage>
</organism>
<dbReference type="EMBL" id="JRKL02000453">
    <property type="protein sequence ID" value="KAF3971255.1"/>
    <property type="molecule type" value="Genomic_DNA"/>
</dbReference>
<gene>
    <name evidence="3" type="ORF">CMV_005137</name>
</gene>
<dbReference type="AlphaFoldDB" id="A0A8J4RQK0"/>
<evidence type="ECO:0000256" key="1">
    <source>
        <dbReference type="SAM" id="MobiDB-lite"/>
    </source>
</evidence>
<comment type="caution">
    <text evidence="3">The sequence shown here is derived from an EMBL/GenBank/DDBJ whole genome shotgun (WGS) entry which is preliminary data.</text>
</comment>
<proteinExistence type="predicted"/>
<sequence length="272" mass="30584">MKYCFAAFTSLLSLFRVCLSLLYRKEELIFQKSKFHISKNEEERKIIKRLTLKGLGEKWRNWKCALKAKHYDESKTAAGIVAEAPSTVNRQDFATLVNFWFSRDGLERSRAGKKASKKKKDVHTAGSKSYAQHAFDMDKLKEFMSQEASDLPEGANGSIAWSSTDAFSKVMGKEKHGRVRGLGFGPTPSNQSGSKNSCYGGIKITSEDERLKDDKIRRLTDKVSTLEDKLAMVMQHIQLPANTDLQDKGVASGSPHQQSPWHPFAATDEMEI</sequence>
<evidence type="ECO:0008006" key="5">
    <source>
        <dbReference type="Google" id="ProtNLM"/>
    </source>
</evidence>
<feature type="signal peptide" evidence="2">
    <location>
        <begin position="1"/>
        <end position="20"/>
    </location>
</feature>